<feature type="region of interest" description="Disordered" evidence="1">
    <location>
        <begin position="1"/>
        <end position="72"/>
    </location>
</feature>
<evidence type="ECO:0000313" key="3">
    <source>
        <dbReference type="Proteomes" id="UP000325787"/>
    </source>
</evidence>
<organism evidence="2 3">
    <name type="scientific">Saccharothrix syringae</name>
    <name type="common">Nocardiopsis syringae</name>
    <dbReference type="NCBI Taxonomy" id="103733"/>
    <lineage>
        <taxon>Bacteria</taxon>
        <taxon>Bacillati</taxon>
        <taxon>Actinomycetota</taxon>
        <taxon>Actinomycetes</taxon>
        <taxon>Pseudonocardiales</taxon>
        <taxon>Pseudonocardiaceae</taxon>
        <taxon>Saccharothrix</taxon>
    </lineage>
</organism>
<dbReference type="KEGG" id="ssyi:EKG83_08045"/>
<reference evidence="3" key="1">
    <citation type="journal article" date="2021" name="Curr. Microbiol.">
        <title>Complete genome of nocamycin-producing strain Saccharothrix syringae NRRL B-16468 reveals the biosynthetic potential for secondary metabolites.</title>
        <authorList>
            <person name="Mo X."/>
            <person name="Yang S."/>
        </authorList>
    </citation>
    <scope>NUCLEOTIDE SEQUENCE [LARGE SCALE GENOMIC DNA]</scope>
    <source>
        <strain evidence="3">ATCC 51364 / DSM 43886 / JCM 6844 / KCTC 9398 / NBRC 14523 / NRRL B-16468 / INA 2240</strain>
    </source>
</reference>
<dbReference type="Proteomes" id="UP000325787">
    <property type="component" value="Chromosome"/>
</dbReference>
<dbReference type="AlphaFoldDB" id="A0A5Q0GVB0"/>
<accession>A0A5Q0GVB0</accession>
<dbReference type="EMBL" id="CP034550">
    <property type="protein sequence ID" value="QFZ17434.1"/>
    <property type="molecule type" value="Genomic_DNA"/>
</dbReference>
<gene>
    <name evidence="2" type="ORF">EKG83_08045</name>
</gene>
<proteinExistence type="predicted"/>
<keyword evidence="3" id="KW-1185">Reference proteome</keyword>
<name>A0A5Q0GVB0_SACSY</name>
<dbReference type="RefSeq" id="WP_033427450.1">
    <property type="nucleotide sequence ID" value="NZ_CP034550.1"/>
</dbReference>
<evidence type="ECO:0000313" key="2">
    <source>
        <dbReference type="EMBL" id="QFZ17434.1"/>
    </source>
</evidence>
<evidence type="ECO:0000256" key="1">
    <source>
        <dbReference type="SAM" id="MobiDB-lite"/>
    </source>
</evidence>
<dbReference type="OrthoDB" id="3630706at2"/>
<feature type="compositionally biased region" description="Acidic residues" evidence="1">
    <location>
        <begin position="19"/>
        <end position="30"/>
    </location>
</feature>
<protein>
    <submittedName>
        <fullName evidence="2">Uncharacterized protein</fullName>
    </submittedName>
</protein>
<sequence>MSPETPWNDAADQLRPVEPEVEGADLDEEAAVGRDAPTAVTPTGGFEADPADVADQQRAVPLPDDQPDPDRF</sequence>